<sequence>MKIARTVGKPQRSLLGDKEEEEEEEEKEIIIQNLSNERRLCNCPVRTSDNIPRTQQRTGSNILFGLLGQGGQPRYFDTLAINDSRHYLVPIVVVAVARAADGLR</sequence>
<dbReference type="EMBL" id="JACSDY010000012">
    <property type="protein sequence ID" value="KAF7413159.1"/>
    <property type="molecule type" value="Genomic_DNA"/>
</dbReference>
<evidence type="ECO:0000313" key="3">
    <source>
        <dbReference type="Proteomes" id="UP000600918"/>
    </source>
</evidence>
<dbReference type="Proteomes" id="UP000600918">
    <property type="component" value="Unassembled WGS sequence"/>
</dbReference>
<evidence type="ECO:0000313" key="2">
    <source>
        <dbReference type="EMBL" id="KAF7413159.1"/>
    </source>
</evidence>
<protein>
    <submittedName>
        <fullName evidence="2">Uncharacterized protein</fullName>
    </submittedName>
</protein>
<reference evidence="2" key="1">
    <citation type="journal article" date="2020" name="G3 (Bethesda)">
        <title>High-Quality Assemblies for Three Invasive Social Wasps from the &lt;i&gt;Vespula&lt;/i&gt; Genus.</title>
        <authorList>
            <person name="Harrop T.W.R."/>
            <person name="Guhlin J."/>
            <person name="McLaughlin G.M."/>
            <person name="Permina E."/>
            <person name="Stockwell P."/>
            <person name="Gilligan J."/>
            <person name="Le Lec M.F."/>
            <person name="Gruber M.A.M."/>
            <person name="Quinn O."/>
            <person name="Lovegrove M."/>
            <person name="Duncan E.J."/>
            <person name="Remnant E.J."/>
            <person name="Van Eeckhoven J."/>
            <person name="Graham B."/>
            <person name="Knapp R.A."/>
            <person name="Langford K.W."/>
            <person name="Kronenberg Z."/>
            <person name="Press M.O."/>
            <person name="Eacker S.M."/>
            <person name="Wilson-Rankin E.E."/>
            <person name="Purcell J."/>
            <person name="Lester P.J."/>
            <person name="Dearden P.K."/>
        </authorList>
    </citation>
    <scope>NUCLEOTIDE SEQUENCE</scope>
    <source>
        <strain evidence="2">Volc-1</strain>
    </source>
</reference>
<gene>
    <name evidence="2" type="ORF">H0235_013010</name>
</gene>
<evidence type="ECO:0000256" key="1">
    <source>
        <dbReference type="SAM" id="MobiDB-lite"/>
    </source>
</evidence>
<feature type="region of interest" description="Disordered" evidence="1">
    <location>
        <begin position="1"/>
        <end position="27"/>
    </location>
</feature>
<organism evidence="2 3">
    <name type="scientific">Vespula pensylvanica</name>
    <name type="common">Western yellow jacket</name>
    <name type="synonym">Wasp</name>
    <dbReference type="NCBI Taxonomy" id="30213"/>
    <lineage>
        <taxon>Eukaryota</taxon>
        <taxon>Metazoa</taxon>
        <taxon>Ecdysozoa</taxon>
        <taxon>Arthropoda</taxon>
        <taxon>Hexapoda</taxon>
        <taxon>Insecta</taxon>
        <taxon>Pterygota</taxon>
        <taxon>Neoptera</taxon>
        <taxon>Endopterygota</taxon>
        <taxon>Hymenoptera</taxon>
        <taxon>Apocrita</taxon>
        <taxon>Aculeata</taxon>
        <taxon>Vespoidea</taxon>
        <taxon>Vespidae</taxon>
        <taxon>Vespinae</taxon>
        <taxon>Vespula</taxon>
    </lineage>
</organism>
<dbReference type="AlphaFoldDB" id="A0A834KXY1"/>
<comment type="caution">
    <text evidence="2">The sequence shown here is derived from an EMBL/GenBank/DDBJ whole genome shotgun (WGS) entry which is preliminary data.</text>
</comment>
<proteinExistence type="predicted"/>
<name>A0A834KXY1_VESPE</name>
<accession>A0A834KXY1</accession>
<keyword evidence="3" id="KW-1185">Reference proteome</keyword>
<feature type="compositionally biased region" description="Acidic residues" evidence="1">
    <location>
        <begin position="18"/>
        <end position="27"/>
    </location>
</feature>